<dbReference type="SUPFAM" id="SSF52091">
    <property type="entry name" value="SpoIIaa-like"/>
    <property type="match status" value="1"/>
</dbReference>
<dbReference type="BioCyc" id="LBIF456481:LEPBI_RS13500-MONOMER"/>
<protein>
    <recommendedName>
        <fullName evidence="1">STAS domain-containing protein</fullName>
    </recommendedName>
</protein>
<dbReference type="HOGENOM" id="CLU_2117984_0_0_12"/>
<name>B0SMV0_LEPBP</name>
<dbReference type="Pfam" id="PF01740">
    <property type="entry name" value="STAS"/>
    <property type="match status" value="1"/>
</dbReference>
<dbReference type="KEGG" id="lbi:LEPBI_I2746"/>
<evidence type="ECO:0000259" key="1">
    <source>
        <dbReference type="Pfam" id="PF01740"/>
    </source>
</evidence>
<gene>
    <name evidence="2" type="ordered locus">LEPBI_I2746</name>
</gene>
<dbReference type="Proteomes" id="UP000001847">
    <property type="component" value="Chromosome I"/>
</dbReference>
<dbReference type="InterPro" id="IPR002645">
    <property type="entry name" value="STAS_dom"/>
</dbReference>
<reference evidence="2 3" key="1">
    <citation type="journal article" date="2008" name="PLoS ONE">
        <title>Genome sequence of the saprophyte Leptospira biflexa provides insights into the evolution of Leptospira and the pathogenesis of leptospirosis.</title>
        <authorList>
            <person name="Picardeau M."/>
            <person name="Bulach D.M."/>
            <person name="Bouchier C."/>
            <person name="Zuerner R.L."/>
            <person name="Zidane N."/>
            <person name="Wilson P.J."/>
            <person name="Creno S."/>
            <person name="Kuczek E.S."/>
            <person name="Bommezzadri S."/>
            <person name="Davis J.C."/>
            <person name="McGrath A."/>
            <person name="Johnson M.J."/>
            <person name="Boursaux-Eude C."/>
            <person name="Seemann T."/>
            <person name="Rouy Z."/>
            <person name="Coppel R.L."/>
            <person name="Rood J.I."/>
            <person name="Lajus A."/>
            <person name="Davies J.K."/>
            <person name="Medigue C."/>
            <person name="Adler B."/>
        </authorList>
    </citation>
    <scope>NUCLEOTIDE SEQUENCE [LARGE SCALE GENOMIC DNA]</scope>
    <source>
        <strain evidence="3">Patoc 1 / ATCC 23582 / Paris</strain>
    </source>
</reference>
<dbReference type="CDD" id="cd07043">
    <property type="entry name" value="STAS_anti-anti-sigma_factors"/>
    <property type="match status" value="1"/>
</dbReference>
<dbReference type="Gene3D" id="3.30.750.24">
    <property type="entry name" value="STAS domain"/>
    <property type="match status" value="1"/>
</dbReference>
<evidence type="ECO:0000313" key="3">
    <source>
        <dbReference type="Proteomes" id="UP000001847"/>
    </source>
</evidence>
<dbReference type="InterPro" id="IPR036513">
    <property type="entry name" value="STAS_dom_sf"/>
</dbReference>
<keyword evidence="3" id="KW-1185">Reference proteome</keyword>
<dbReference type="EMBL" id="CP000786">
    <property type="protein sequence ID" value="ABZ98824.1"/>
    <property type="molecule type" value="Genomic_DNA"/>
</dbReference>
<feature type="domain" description="STAS" evidence="1">
    <location>
        <begin position="23"/>
        <end position="112"/>
    </location>
</feature>
<evidence type="ECO:0000313" key="2">
    <source>
        <dbReference type="EMBL" id="ABZ98824.1"/>
    </source>
</evidence>
<accession>B0SMV0</accession>
<dbReference type="AlphaFoldDB" id="B0SMV0"/>
<dbReference type="STRING" id="456481.LEPBI_I2746"/>
<sequence>MKFVLKKSFNIYNTSQKGTTLAVVIKIKNEDISFDGLSGFRERIMSTIQNSKEDVQLDFTEITMSLDSATIGELMKYHAALESQNLQLQISGVNKLIRTVFRLNKLDTILHLID</sequence>
<organism evidence="2 3">
    <name type="scientific">Leptospira biflexa serovar Patoc (strain Patoc 1 / ATCC 23582 / Paris)</name>
    <dbReference type="NCBI Taxonomy" id="456481"/>
    <lineage>
        <taxon>Bacteria</taxon>
        <taxon>Pseudomonadati</taxon>
        <taxon>Spirochaetota</taxon>
        <taxon>Spirochaetia</taxon>
        <taxon>Leptospirales</taxon>
        <taxon>Leptospiraceae</taxon>
        <taxon>Leptospira</taxon>
    </lineage>
</organism>
<proteinExistence type="predicted"/>